<evidence type="ECO:0000256" key="8">
    <source>
        <dbReference type="ARBA" id="ARBA00023170"/>
    </source>
</evidence>
<keyword evidence="6 11" id="KW-0798">TonB box</keyword>
<evidence type="ECO:0000256" key="11">
    <source>
        <dbReference type="RuleBase" id="RU003357"/>
    </source>
</evidence>
<name>A0AA96K278_9BACT</name>
<dbReference type="InterPro" id="IPR037066">
    <property type="entry name" value="Plug_dom_sf"/>
</dbReference>
<keyword evidence="8 14" id="KW-0675">Receptor</keyword>
<proteinExistence type="inferred from homology"/>
<dbReference type="PROSITE" id="PS52016">
    <property type="entry name" value="TONB_DEPENDENT_REC_3"/>
    <property type="match status" value="1"/>
</dbReference>
<dbReference type="SUPFAM" id="SSF56935">
    <property type="entry name" value="Porins"/>
    <property type="match status" value="1"/>
</dbReference>
<feature type="domain" description="TonB-dependent receptor plug" evidence="13">
    <location>
        <begin position="54"/>
        <end position="161"/>
    </location>
</feature>
<dbReference type="GO" id="GO:0044718">
    <property type="term" value="P:siderophore transmembrane transport"/>
    <property type="evidence" value="ECO:0007669"/>
    <property type="project" value="TreeGrafter"/>
</dbReference>
<dbReference type="Proteomes" id="UP001302494">
    <property type="component" value="Chromosome"/>
</dbReference>
<dbReference type="GO" id="GO:0015344">
    <property type="term" value="F:siderophore uptake transmembrane transporter activity"/>
    <property type="evidence" value="ECO:0007669"/>
    <property type="project" value="TreeGrafter"/>
</dbReference>
<dbReference type="PANTHER" id="PTHR30069">
    <property type="entry name" value="TONB-DEPENDENT OUTER MEMBRANE RECEPTOR"/>
    <property type="match status" value="1"/>
</dbReference>
<evidence type="ECO:0000259" key="12">
    <source>
        <dbReference type="Pfam" id="PF00593"/>
    </source>
</evidence>
<evidence type="ECO:0000256" key="9">
    <source>
        <dbReference type="ARBA" id="ARBA00023237"/>
    </source>
</evidence>
<evidence type="ECO:0000256" key="10">
    <source>
        <dbReference type="PROSITE-ProRule" id="PRU01360"/>
    </source>
</evidence>
<gene>
    <name evidence="14" type="ORF">PQG83_08735</name>
</gene>
<dbReference type="CDD" id="cd01347">
    <property type="entry name" value="ligand_gated_channel"/>
    <property type="match status" value="1"/>
</dbReference>
<dbReference type="Gene3D" id="2.170.130.10">
    <property type="entry name" value="TonB-dependent receptor, plug domain"/>
    <property type="match status" value="1"/>
</dbReference>
<dbReference type="Pfam" id="PF00593">
    <property type="entry name" value="TonB_dep_Rec_b-barrel"/>
    <property type="match status" value="1"/>
</dbReference>
<dbReference type="InterPro" id="IPR036942">
    <property type="entry name" value="Beta-barrel_TonB_sf"/>
</dbReference>
<dbReference type="Pfam" id="PF07715">
    <property type="entry name" value="Plug"/>
    <property type="match status" value="1"/>
</dbReference>
<evidence type="ECO:0000256" key="1">
    <source>
        <dbReference type="ARBA" id="ARBA00004571"/>
    </source>
</evidence>
<keyword evidence="15" id="KW-1185">Reference proteome</keyword>
<keyword evidence="9 10" id="KW-0998">Cell outer membrane</keyword>
<keyword evidence="5" id="KW-0732">Signal</keyword>
<dbReference type="GO" id="GO:0009279">
    <property type="term" value="C:cell outer membrane"/>
    <property type="evidence" value="ECO:0007669"/>
    <property type="project" value="UniProtKB-SubCell"/>
</dbReference>
<dbReference type="InterPro" id="IPR039426">
    <property type="entry name" value="TonB-dep_rcpt-like"/>
</dbReference>
<keyword evidence="7 10" id="KW-0472">Membrane</keyword>
<dbReference type="PANTHER" id="PTHR30069:SF29">
    <property type="entry name" value="HEMOGLOBIN AND HEMOGLOBIN-HAPTOGLOBIN-BINDING PROTEIN 1-RELATED"/>
    <property type="match status" value="1"/>
</dbReference>
<evidence type="ECO:0000313" key="14">
    <source>
        <dbReference type="EMBL" id="WNM63826.1"/>
    </source>
</evidence>
<dbReference type="RefSeq" id="WP_312748557.1">
    <property type="nucleotide sequence ID" value="NZ_CP116968.1"/>
</dbReference>
<dbReference type="InterPro" id="IPR010916">
    <property type="entry name" value="TonB_box_CS"/>
</dbReference>
<dbReference type="Gene3D" id="2.40.170.20">
    <property type="entry name" value="TonB-dependent receptor, beta-barrel domain"/>
    <property type="match status" value="1"/>
</dbReference>
<feature type="domain" description="TonB-dependent receptor-like beta-barrel" evidence="12">
    <location>
        <begin position="231"/>
        <end position="624"/>
    </location>
</feature>
<comment type="subcellular location">
    <subcellularLocation>
        <location evidence="1 10">Cell outer membrane</location>
        <topology evidence="1 10">Multi-pass membrane protein</topology>
    </subcellularLocation>
</comment>
<dbReference type="InterPro" id="IPR012910">
    <property type="entry name" value="Plug_dom"/>
</dbReference>
<dbReference type="KEGG" id="nneo:PQG83_08735"/>
<keyword evidence="3 10" id="KW-1134">Transmembrane beta strand</keyword>
<accession>A0AA96K278</accession>
<evidence type="ECO:0000256" key="6">
    <source>
        <dbReference type="ARBA" id="ARBA00023077"/>
    </source>
</evidence>
<comment type="similarity">
    <text evidence="10 11">Belongs to the TonB-dependent receptor family.</text>
</comment>
<keyword evidence="4 10" id="KW-0812">Transmembrane</keyword>
<sequence>MPTPLPPFLGIILLATLSVIRIWLPTPVQSEESSVTTLDTMIVTGSAQPTQPHQSTQSITTLNAEQIAPLQPNRVTTILQQVPGLHTDEMSGRSGISSVYLRGADPNFTLIMLDGVPMNDSTNQRGGSVDLSTIPIDRIERVEIVRGPLSAFYGSEAMAGAINFITKSASTAPSFRLLGEGGRYDYLKGLVQTGGSLGPLSANLTLSHTQNGEQIEKDSFLMDSAGWNFSIQTDPNFDIQLNGQYTDSTVRSFPEGSGGSKLALLRETERRKTQEFLTGLSASFHIPAGWQHQVFLSVTRRLQDVSNPGILATPTTYALPPADFDTLYTRFQTRMTTTWTISPQWKFSLGEQLTHERGSRNGTQDLSSFGGSSNQPDDFAIRRTLGGTFAELTTVWWQKLTLNSGVRADISQGFQPKISPRIGAKYQLFDSIQIRGGYGRAFKLPSLSSLGDPLIGNPSLQPETSVGWDLGLEYHTLDERFTATIEYFHNRFKNLIDLDPDLLNQGIIRLANIDEAKTHGWNISLSLTPIPAVSFQSSLTHLTTRVTETGDQLRNRPKWRAWVGVMMKLSSTLNVKSQVTWVSSSFDFQVPTQTTRVGGFAKADITVNYYPFTEWSCYAALENVTNSSYEQFAGFPAPPLTFRLGLEYRPAL</sequence>
<evidence type="ECO:0000256" key="4">
    <source>
        <dbReference type="ARBA" id="ARBA00022692"/>
    </source>
</evidence>
<dbReference type="PROSITE" id="PS00430">
    <property type="entry name" value="TONB_DEPENDENT_REC_1"/>
    <property type="match status" value="1"/>
</dbReference>
<dbReference type="InterPro" id="IPR000531">
    <property type="entry name" value="Beta-barrel_TonB"/>
</dbReference>
<organism evidence="14 15">
    <name type="scientific">Candidatus Nitrospira neomarina</name>
    <dbReference type="NCBI Taxonomy" id="3020899"/>
    <lineage>
        <taxon>Bacteria</taxon>
        <taxon>Pseudomonadati</taxon>
        <taxon>Nitrospirota</taxon>
        <taxon>Nitrospiria</taxon>
        <taxon>Nitrospirales</taxon>
        <taxon>Nitrospiraceae</taxon>
        <taxon>Nitrospira</taxon>
    </lineage>
</organism>
<protein>
    <submittedName>
        <fullName evidence="14">TonB-dependent receptor</fullName>
    </submittedName>
</protein>
<evidence type="ECO:0000259" key="13">
    <source>
        <dbReference type="Pfam" id="PF07715"/>
    </source>
</evidence>
<evidence type="ECO:0000256" key="2">
    <source>
        <dbReference type="ARBA" id="ARBA00022448"/>
    </source>
</evidence>
<evidence type="ECO:0000256" key="3">
    <source>
        <dbReference type="ARBA" id="ARBA00022452"/>
    </source>
</evidence>
<dbReference type="AlphaFoldDB" id="A0AA96K278"/>
<evidence type="ECO:0000256" key="5">
    <source>
        <dbReference type="ARBA" id="ARBA00022729"/>
    </source>
</evidence>
<reference evidence="14 15" key="1">
    <citation type="submission" date="2023-01" db="EMBL/GenBank/DDBJ databases">
        <title>Cultivation and genomic characterization of new, ubiquitous marine nitrite-oxidizing bacteria from the Nitrospirales.</title>
        <authorList>
            <person name="Mueller A.J."/>
            <person name="Daebeler A."/>
            <person name="Herbold C.W."/>
            <person name="Kirkegaard R.H."/>
            <person name="Daims H."/>
        </authorList>
    </citation>
    <scope>NUCLEOTIDE SEQUENCE [LARGE SCALE GENOMIC DNA]</scope>
    <source>
        <strain evidence="14 15">DK</strain>
    </source>
</reference>
<keyword evidence="2 10" id="KW-0813">Transport</keyword>
<evidence type="ECO:0000313" key="15">
    <source>
        <dbReference type="Proteomes" id="UP001302494"/>
    </source>
</evidence>
<evidence type="ECO:0000256" key="7">
    <source>
        <dbReference type="ARBA" id="ARBA00023136"/>
    </source>
</evidence>
<dbReference type="EMBL" id="CP116968">
    <property type="protein sequence ID" value="WNM63826.1"/>
    <property type="molecule type" value="Genomic_DNA"/>
</dbReference>